<gene>
    <name evidence="2" type="ORF">ADIS_0193</name>
</gene>
<name>R7ZZ41_9BACT</name>
<dbReference type="AlphaFoldDB" id="R7ZZ41"/>
<dbReference type="CDD" id="cd03801">
    <property type="entry name" value="GT4_PimA-like"/>
    <property type="match status" value="1"/>
</dbReference>
<dbReference type="SUPFAM" id="SSF53756">
    <property type="entry name" value="UDP-Glycosyltransferase/glycogen phosphorylase"/>
    <property type="match status" value="1"/>
</dbReference>
<evidence type="ECO:0000313" key="3">
    <source>
        <dbReference type="Proteomes" id="UP000013909"/>
    </source>
</evidence>
<sequence length="277" mass="31542">MRTGWKPNLIHAQSGMDAGIFANHISNRANIPFVLIEHQVVIFHHYSRKRANLVLRSYRNAQSLGAVSYVHKRQIIMHEPKCNPLVIPNLVDETKFMLSDRSLFSSFQILAIMYFHNIKGFRTFFEALKNLKEKGIDFKFTVVGKGGHFFRQEIHNLGLSSHGQLIEELERNEIAEIFAKSHVYVCSSDFETFGIAPREAMMCGLPVVSTANGGVEDSITPEIGLIVPIRDSQAMSEAILRVMKNYSKFSQKAIRELAISQCGRKTFLTRMTKFYVQ</sequence>
<dbReference type="PANTHER" id="PTHR12526">
    <property type="entry name" value="GLYCOSYLTRANSFERASE"/>
    <property type="match status" value="1"/>
</dbReference>
<protein>
    <submittedName>
        <fullName evidence="2">Glycosyl transferase, group 1 family protein</fullName>
    </submittedName>
</protein>
<dbReference type="STRING" id="1232681.ADIS_0193"/>
<dbReference type="PANTHER" id="PTHR12526:SF630">
    <property type="entry name" value="GLYCOSYLTRANSFERASE"/>
    <property type="match status" value="1"/>
</dbReference>
<dbReference type="EMBL" id="AQHR01000008">
    <property type="protein sequence ID" value="EON79313.1"/>
    <property type="molecule type" value="Genomic_DNA"/>
</dbReference>
<evidence type="ECO:0000313" key="2">
    <source>
        <dbReference type="EMBL" id="EON79313.1"/>
    </source>
</evidence>
<dbReference type="Pfam" id="PF00534">
    <property type="entry name" value="Glycos_transf_1"/>
    <property type="match status" value="1"/>
</dbReference>
<dbReference type="Gene3D" id="3.40.50.2000">
    <property type="entry name" value="Glycogen Phosphorylase B"/>
    <property type="match status" value="2"/>
</dbReference>
<proteinExistence type="predicted"/>
<dbReference type="Proteomes" id="UP000013909">
    <property type="component" value="Unassembled WGS sequence"/>
</dbReference>
<comment type="caution">
    <text evidence="2">The sequence shown here is derived from an EMBL/GenBank/DDBJ whole genome shotgun (WGS) entry which is preliminary data.</text>
</comment>
<keyword evidence="3" id="KW-1185">Reference proteome</keyword>
<feature type="domain" description="Glycosyl transferase family 1" evidence="1">
    <location>
        <begin position="115"/>
        <end position="251"/>
    </location>
</feature>
<reference evidence="2 3" key="1">
    <citation type="submission" date="2013-02" db="EMBL/GenBank/DDBJ databases">
        <title>A novel strain isolated from Lonar lake, Maharashtra, India.</title>
        <authorList>
            <person name="Singh A."/>
        </authorList>
    </citation>
    <scope>NUCLEOTIDE SEQUENCE [LARGE SCALE GENOMIC DNA]</scope>
    <source>
        <strain evidence="2 3">AK24</strain>
    </source>
</reference>
<evidence type="ECO:0000259" key="1">
    <source>
        <dbReference type="Pfam" id="PF00534"/>
    </source>
</evidence>
<dbReference type="InterPro" id="IPR001296">
    <property type="entry name" value="Glyco_trans_1"/>
</dbReference>
<dbReference type="GO" id="GO:0016757">
    <property type="term" value="F:glycosyltransferase activity"/>
    <property type="evidence" value="ECO:0007669"/>
    <property type="project" value="InterPro"/>
</dbReference>
<accession>R7ZZ41</accession>
<organism evidence="2 3">
    <name type="scientific">Lunatimonas lonarensis</name>
    <dbReference type="NCBI Taxonomy" id="1232681"/>
    <lineage>
        <taxon>Bacteria</taxon>
        <taxon>Pseudomonadati</taxon>
        <taxon>Bacteroidota</taxon>
        <taxon>Cytophagia</taxon>
        <taxon>Cytophagales</taxon>
        <taxon>Cyclobacteriaceae</taxon>
    </lineage>
</organism>
<keyword evidence="2" id="KW-0808">Transferase</keyword>